<dbReference type="InterPro" id="IPR014721">
    <property type="entry name" value="Ribsml_uS5_D2-typ_fold_subgr"/>
</dbReference>
<dbReference type="SUPFAM" id="SSF54211">
    <property type="entry name" value="Ribosomal protein S5 domain 2-like"/>
    <property type="match status" value="1"/>
</dbReference>
<evidence type="ECO:0000256" key="6">
    <source>
        <dbReference type="ARBA" id="ARBA00022840"/>
    </source>
</evidence>
<evidence type="ECO:0000256" key="2">
    <source>
        <dbReference type="ARBA" id="ARBA00022679"/>
    </source>
</evidence>
<dbReference type="PANTHER" id="PTHR20861:SF1">
    <property type="entry name" value="HOMOSERINE KINASE"/>
    <property type="match status" value="1"/>
</dbReference>
<reference evidence="11" key="1">
    <citation type="journal article" date="2020" name="bioRxiv">
        <title>A rank-normalized archaeal taxonomy based on genome phylogeny resolves widespread incomplete and uneven classifications.</title>
        <authorList>
            <person name="Rinke C."/>
            <person name="Chuvochina M."/>
            <person name="Mussig A.J."/>
            <person name="Chaumeil P.-A."/>
            <person name="Waite D.W."/>
            <person name="Whitman W.B."/>
            <person name="Parks D.H."/>
            <person name="Hugenholtz P."/>
        </authorList>
    </citation>
    <scope>NUCLEOTIDE SEQUENCE [LARGE SCALE GENOMIC DNA]</scope>
</reference>
<evidence type="ECO:0000256" key="1">
    <source>
        <dbReference type="ARBA" id="ARBA00022605"/>
    </source>
</evidence>
<dbReference type="NCBIfam" id="NF002288">
    <property type="entry name" value="PRK01212.1-4"/>
    <property type="match status" value="1"/>
</dbReference>
<dbReference type="GO" id="GO:0009088">
    <property type="term" value="P:threonine biosynthetic process"/>
    <property type="evidence" value="ECO:0007669"/>
    <property type="project" value="UniProtKB-UniRule"/>
</dbReference>
<dbReference type="EMBL" id="DUGH01000114">
    <property type="protein sequence ID" value="HIH16686.1"/>
    <property type="molecule type" value="Genomic_DNA"/>
</dbReference>
<keyword evidence="4" id="KW-0547">Nucleotide-binding</keyword>
<dbReference type="PRINTS" id="PR00958">
    <property type="entry name" value="HOMSERKINASE"/>
</dbReference>
<proteinExistence type="inferred from homology"/>
<evidence type="ECO:0000313" key="10">
    <source>
        <dbReference type="EMBL" id="HIH16686.1"/>
    </source>
</evidence>
<name>A0A7J4JN71_9ARCH</name>
<feature type="non-terminal residue" evidence="10">
    <location>
        <position position="303"/>
    </location>
</feature>
<dbReference type="EC" id="2.7.1.39" evidence="7"/>
<dbReference type="InterPro" id="IPR006204">
    <property type="entry name" value="GHMP_kinase_N_dom"/>
</dbReference>
<dbReference type="NCBIfam" id="TIGR00191">
    <property type="entry name" value="thrB"/>
    <property type="match status" value="1"/>
</dbReference>
<dbReference type="InterPro" id="IPR020568">
    <property type="entry name" value="Ribosomal_Su5_D2-typ_SF"/>
</dbReference>
<evidence type="ECO:0000256" key="4">
    <source>
        <dbReference type="ARBA" id="ARBA00022741"/>
    </source>
</evidence>
<dbReference type="Gene3D" id="3.30.230.10">
    <property type="match status" value="1"/>
</dbReference>
<comment type="caution">
    <text evidence="10">The sequence shown here is derived from an EMBL/GenBank/DDBJ whole genome shotgun (WGS) entry which is preliminary data.</text>
</comment>
<keyword evidence="1" id="KW-0028">Amino-acid biosynthesis</keyword>
<accession>A0A7J4JN71</accession>
<keyword evidence="3" id="KW-0791">Threonine biosynthesis</keyword>
<evidence type="ECO:0000256" key="3">
    <source>
        <dbReference type="ARBA" id="ARBA00022697"/>
    </source>
</evidence>
<dbReference type="PANTHER" id="PTHR20861">
    <property type="entry name" value="HOMOSERINE/4-DIPHOSPHOCYTIDYL-2-C-METHYL-D-ERYTHRITOL KINASE"/>
    <property type="match status" value="1"/>
</dbReference>
<evidence type="ECO:0000313" key="11">
    <source>
        <dbReference type="Proteomes" id="UP000564964"/>
    </source>
</evidence>
<dbReference type="SUPFAM" id="SSF55060">
    <property type="entry name" value="GHMP Kinase, C-terminal domain"/>
    <property type="match status" value="1"/>
</dbReference>
<keyword evidence="5 10" id="KW-0418">Kinase</keyword>
<dbReference type="Pfam" id="PF08544">
    <property type="entry name" value="GHMP_kinases_C"/>
    <property type="match status" value="1"/>
</dbReference>
<evidence type="ECO:0000256" key="7">
    <source>
        <dbReference type="NCBIfam" id="TIGR00191"/>
    </source>
</evidence>
<dbReference type="PIRSF" id="PIRSF000676">
    <property type="entry name" value="Homoser_kin"/>
    <property type="match status" value="1"/>
</dbReference>
<dbReference type="Pfam" id="PF00288">
    <property type="entry name" value="GHMP_kinases_N"/>
    <property type="match status" value="1"/>
</dbReference>
<dbReference type="Gene3D" id="3.30.70.890">
    <property type="entry name" value="GHMP kinase, C-terminal domain"/>
    <property type="match status" value="1"/>
</dbReference>
<organism evidence="10 11">
    <name type="scientific">Candidatus Iainarchaeum sp</name>
    <dbReference type="NCBI Taxonomy" id="3101447"/>
    <lineage>
        <taxon>Archaea</taxon>
        <taxon>Candidatus Iainarchaeota</taxon>
        <taxon>Candidatus Iainarchaeia</taxon>
        <taxon>Candidatus Iainarchaeales</taxon>
        <taxon>Candidatus Iainarchaeaceae</taxon>
        <taxon>Candidatus Iainarchaeum</taxon>
    </lineage>
</organism>
<keyword evidence="2 10" id="KW-0808">Transferase</keyword>
<dbReference type="AlphaFoldDB" id="A0A7J4JN71"/>
<feature type="domain" description="GHMP kinase N-terminal" evidence="8">
    <location>
        <begin position="63"/>
        <end position="149"/>
    </location>
</feature>
<dbReference type="Proteomes" id="UP000564964">
    <property type="component" value="Unassembled WGS sequence"/>
</dbReference>
<dbReference type="HAMAP" id="MF_00384">
    <property type="entry name" value="Homoser_kinase"/>
    <property type="match status" value="1"/>
</dbReference>
<feature type="domain" description="GHMP kinase C-terminal" evidence="9">
    <location>
        <begin position="213"/>
        <end position="286"/>
    </location>
</feature>
<evidence type="ECO:0000259" key="9">
    <source>
        <dbReference type="Pfam" id="PF08544"/>
    </source>
</evidence>
<dbReference type="GO" id="GO:0004413">
    <property type="term" value="F:homoserine kinase activity"/>
    <property type="evidence" value="ECO:0007669"/>
    <property type="project" value="UniProtKB-UniRule"/>
</dbReference>
<evidence type="ECO:0000259" key="8">
    <source>
        <dbReference type="Pfam" id="PF00288"/>
    </source>
</evidence>
<keyword evidence="6" id="KW-0067">ATP-binding</keyword>
<gene>
    <name evidence="10" type="ORF">HA252_04745</name>
</gene>
<dbReference type="InterPro" id="IPR013750">
    <property type="entry name" value="GHMP_kinase_C_dom"/>
</dbReference>
<dbReference type="InterPro" id="IPR036554">
    <property type="entry name" value="GHMP_kinase_C_sf"/>
</dbReference>
<sequence length="303" mass="31247">MDDVKIFAPASVANVGPGFDVLGFALEGIGDIVKARRVTGKGVRLTHIHNDGGRLPLDPAKNTASVAAQQVLEKLGIRGEGIELELEKGLPLNSGLGSSGASAAAGAYAALKLFGNGQNKEEALEACVKAEGVASGFHADNVAPALLGGVVLIRSYTPLDFIRIPFSASVYVTLVKPDIEIRTRQAREALPRKVPLAGLVKNTGNVAALVSGFFLNDPATIGKAIDDCLIEPVRQKLIPGFREAKQAAIEAGCLGCSIAGSGPSVFALSESKKTAKAIGEAMRSAFTAKGLGATKIVSCISSF</sequence>
<dbReference type="GO" id="GO:0005524">
    <property type="term" value="F:ATP binding"/>
    <property type="evidence" value="ECO:0007669"/>
    <property type="project" value="UniProtKB-KW"/>
</dbReference>
<protein>
    <recommendedName>
        <fullName evidence="7">Homoserine kinase</fullName>
        <ecNumber evidence="7">2.7.1.39</ecNumber>
    </recommendedName>
</protein>
<dbReference type="InterPro" id="IPR000870">
    <property type="entry name" value="Homoserine_kinase"/>
</dbReference>
<evidence type="ECO:0000256" key="5">
    <source>
        <dbReference type="ARBA" id="ARBA00022777"/>
    </source>
</evidence>